<keyword evidence="2" id="KW-0812">Transmembrane</keyword>
<dbReference type="EMBL" id="LAZR01034967">
    <property type="protein sequence ID" value="KKL28800.1"/>
    <property type="molecule type" value="Genomic_DNA"/>
</dbReference>
<feature type="transmembrane region" description="Helical" evidence="2">
    <location>
        <begin position="6"/>
        <end position="22"/>
    </location>
</feature>
<feature type="compositionally biased region" description="Basic and acidic residues" evidence="1">
    <location>
        <begin position="49"/>
        <end position="61"/>
    </location>
</feature>
<feature type="non-terminal residue" evidence="3">
    <location>
        <position position="85"/>
    </location>
</feature>
<proteinExistence type="predicted"/>
<organism evidence="3">
    <name type="scientific">marine sediment metagenome</name>
    <dbReference type="NCBI Taxonomy" id="412755"/>
    <lineage>
        <taxon>unclassified sequences</taxon>
        <taxon>metagenomes</taxon>
        <taxon>ecological metagenomes</taxon>
    </lineage>
</organism>
<keyword evidence="2" id="KW-0472">Membrane</keyword>
<evidence type="ECO:0000256" key="1">
    <source>
        <dbReference type="SAM" id="MobiDB-lite"/>
    </source>
</evidence>
<protein>
    <submittedName>
        <fullName evidence="3">Uncharacterized protein</fullName>
    </submittedName>
</protein>
<reference evidence="3" key="1">
    <citation type="journal article" date="2015" name="Nature">
        <title>Complex archaea that bridge the gap between prokaryotes and eukaryotes.</title>
        <authorList>
            <person name="Spang A."/>
            <person name="Saw J.H."/>
            <person name="Jorgensen S.L."/>
            <person name="Zaremba-Niedzwiedzka K."/>
            <person name="Martijn J."/>
            <person name="Lind A.E."/>
            <person name="van Eijk R."/>
            <person name="Schleper C."/>
            <person name="Guy L."/>
            <person name="Ettema T.J."/>
        </authorList>
    </citation>
    <scope>NUCLEOTIDE SEQUENCE</scope>
</reference>
<feature type="compositionally biased region" description="Basic residues" evidence="1">
    <location>
        <begin position="62"/>
        <end position="73"/>
    </location>
</feature>
<keyword evidence="2" id="KW-1133">Transmembrane helix</keyword>
<feature type="region of interest" description="Disordered" evidence="1">
    <location>
        <begin position="49"/>
        <end position="85"/>
    </location>
</feature>
<dbReference type="AlphaFoldDB" id="A0A0F9C3L9"/>
<sequence>MQIVISVIAIVAVAGLITVIALQQRMLIKAQAFLMVAKSPQAYIEVMKSRDERKHERTEKKKAQHQAGKHRRYKDIINSGEATDE</sequence>
<accession>A0A0F9C3L9</accession>
<evidence type="ECO:0000313" key="3">
    <source>
        <dbReference type="EMBL" id="KKL28800.1"/>
    </source>
</evidence>
<name>A0A0F9C3L9_9ZZZZ</name>
<gene>
    <name evidence="3" type="ORF">LCGC14_2371540</name>
</gene>
<comment type="caution">
    <text evidence="3">The sequence shown here is derived from an EMBL/GenBank/DDBJ whole genome shotgun (WGS) entry which is preliminary data.</text>
</comment>
<evidence type="ECO:0000256" key="2">
    <source>
        <dbReference type="SAM" id="Phobius"/>
    </source>
</evidence>